<feature type="non-terminal residue" evidence="2">
    <location>
        <position position="179"/>
    </location>
</feature>
<dbReference type="AlphaFoldDB" id="A0A2M8IUI0"/>
<reference evidence="2 3" key="1">
    <citation type="journal article" date="2018" name="Int. J. Syst. Evol. Microbiol.">
        <title>Pseudooceanicola lipolyticus sp. nov., a marine alphaproteobacterium, reclassification of Oceanicola flagellatus as Pseudooceanicola flagellatus comb. nov. and emended description of the genus Pseudooceanicola.</title>
        <authorList>
            <person name="Huang M.-M."/>
            <person name="Guo L.-L."/>
            <person name="Wu Y.-H."/>
            <person name="Lai Q.-L."/>
            <person name="Shao Z.-Z."/>
            <person name="Wang C.-S."/>
            <person name="Wu M."/>
            <person name="Xu X.-W."/>
        </authorList>
    </citation>
    <scope>NUCLEOTIDE SEQUENCE [LARGE SCALE GENOMIC DNA]</scope>
    <source>
        <strain evidence="2 3">157</strain>
    </source>
</reference>
<dbReference type="GO" id="GO:0071513">
    <property type="term" value="C:phosphopantothenoylcysteine decarboxylase complex"/>
    <property type="evidence" value="ECO:0007669"/>
    <property type="project" value="TreeGrafter"/>
</dbReference>
<dbReference type="EC" id="4.1.1.36" evidence="2"/>
<dbReference type="GO" id="GO:0004633">
    <property type="term" value="F:phosphopantothenoylcysteine decarboxylase activity"/>
    <property type="evidence" value="ECO:0007669"/>
    <property type="project" value="UniProtKB-EC"/>
</dbReference>
<accession>A0A2M8IUI0</accession>
<evidence type="ECO:0000313" key="3">
    <source>
        <dbReference type="Proteomes" id="UP000231553"/>
    </source>
</evidence>
<name>A0A2M8IUI0_9RHOB</name>
<gene>
    <name evidence="2" type="ORF">CVM52_23690</name>
</gene>
<organism evidence="2 3">
    <name type="scientific">Pseudooceanicola lipolyticus</name>
    <dbReference type="NCBI Taxonomy" id="2029104"/>
    <lineage>
        <taxon>Bacteria</taxon>
        <taxon>Pseudomonadati</taxon>
        <taxon>Pseudomonadota</taxon>
        <taxon>Alphaproteobacteria</taxon>
        <taxon>Rhodobacterales</taxon>
        <taxon>Paracoccaceae</taxon>
        <taxon>Pseudooceanicola</taxon>
    </lineage>
</organism>
<dbReference type="EC" id="6.3.2.5" evidence="2"/>
<dbReference type="Proteomes" id="UP000231553">
    <property type="component" value="Unassembled WGS sequence"/>
</dbReference>
<keyword evidence="3" id="KW-1185">Reference proteome</keyword>
<evidence type="ECO:0000259" key="1">
    <source>
        <dbReference type="Pfam" id="PF02441"/>
    </source>
</evidence>
<keyword evidence="2" id="KW-0436">Ligase</keyword>
<dbReference type="PANTHER" id="PTHR14359">
    <property type="entry name" value="HOMO-OLIGOMERIC FLAVIN CONTAINING CYS DECARBOXYLASE FAMILY"/>
    <property type="match status" value="1"/>
</dbReference>
<dbReference type="EMBL" id="PGTB01000227">
    <property type="protein sequence ID" value="PJE34172.1"/>
    <property type="molecule type" value="Genomic_DNA"/>
</dbReference>
<dbReference type="InterPro" id="IPR003382">
    <property type="entry name" value="Flavoprotein"/>
</dbReference>
<feature type="domain" description="Flavoprotein" evidence="1">
    <location>
        <begin position="5"/>
        <end position="178"/>
    </location>
</feature>
<comment type="caution">
    <text evidence="2">The sequence shown here is derived from an EMBL/GenBank/DDBJ whole genome shotgun (WGS) entry which is preliminary data.</text>
</comment>
<dbReference type="GO" id="GO:0004632">
    <property type="term" value="F:phosphopantothenate--cysteine ligase activity"/>
    <property type="evidence" value="ECO:0007669"/>
    <property type="project" value="UniProtKB-EC"/>
</dbReference>
<sequence length="179" mass="18629">MLANKRILLIIGGGIAAYKALELIRRLQDGGARVTPVLTRAGAEFVTPLSVSALAGQRVFQHLFDLTDEAEMGHIELSRSADLIVVAPATADLMAKMAGGQADDLASTLLLATDTPVLMAPAMNVRMWEHPATRRNLATLQADGIATVGPNDGSMACGEFGPGRMAEPAEIVAAVAAAL</sequence>
<dbReference type="Pfam" id="PF02441">
    <property type="entry name" value="Flavoprotein"/>
    <property type="match status" value="1"/>
</dbReference>
<dbReference type="RefSeq" id="WP_276308661.1">
    <property type="nucleotide sequence ID" value="NZ_PGTB01000227.1"/>
</dbReference>
<dbReference type="SUPFAM" id="SSF52507">
    <property type="entry name" value="Homo-oligomeric flavin-containing Cys decarboxylases, HFCD"/>
    <property type="match status" value="1"/>
</dbReference>
<keyword evidence="2" id="KW-0456">Lyase</keyword>
<proteinExistence type="predicted"/>
<evidence type="ECO:0000313" key="2">
    <source>
        <dbReference type="EMBL" id="PJE34172.1"/>
    </source>
</evidence>
<dbReference type="Gene3D" id="3.40.50.1950">
    <property type="entry name" value="Flavin prenyltransferase-like"/>
    <property type="match status" value="1"/>
</dbReference>
<dbReference type="GO" id="GO:0015937">
    <property type="term" value="P:coenzyme A biosynthetic process"/>
    <property type="evidence" value="ECO:0007669"/>
    <property type="project" value="TreeGrafter"/>
</dbReference>
<dbReference type="GO" id="GO:0010181">
    <property type="term" value="F:FMN binding"/>
    <property type="evidence" value="ECO:0007669"/>
    <property type="project" value="TreeGrafter"/>
</dbReference>
<dbReference type="InterPro" id="IPR036551">
    <property type="entry name" value="Flavin_trans-like"/>
</dbReference>
<dbReference type="PANTHER" id="PTHR14359:SF6">
    <property type="entry name" value="PHOSPHOPANTOTHENOYLCYSTEINE DECARBOXYLASE"/>
    <property type="match status" value="1"/>
</dbReference>
<protein>
    <submittedName>
        <fullName evidence="2">Bifunctional phosphopantothenoylcysteine decarboxylase/phosphopantothenate synthase</fullName>
        <ecNumber evidence="2">4.1.1.36</ecNumber>
        <ecNumber evidence="2">6.3.2.5</ecNumber>
    </submittedName>
</protein>